<dbReference type="InterPro" id="IPR032183">
    <property type="entry name" value="PKD-like"/>
</dbReference>
<keyword evidence="3" id="KW-1185">Reference proteome</keyword>
<dbReference type="AlphaFoldDB" id="A0A4V5NZL7"/>
<protein>
    <submittedName>
        <fullName evidence="2">Uncharacterized protein</fullName>
    </submittedName>
</protein>
<dbReference type="EMBL" id="SWBQ01000001">
    <property type="protein sequence ID" value="TKC09102.1"/>
    <property type="molecule type" value="Genomic_DNA"/>
</dbReference>
<evidence type="ECO:0000256" key="1">
    <source>
        <dbReference type="SAM" id="SignalP"/>
    </source>
</evidence>
<dbReference type="Proteomes" id="UP000307244">
    <property type="component" value="Unassembled WGS sequence"/>
</dbReference>
<proteinExistence type="predicted"/>
<dbReference type="Gene3D" id="2.130.10.10">
    <property type="entry name" value="YVTN repeat-like/Quinoprotein amine dehydrogenase"/>
    <property type="match status" value="1"/>
</dbReference>
<keyword evidence="1" id="KW-0732">Signal</keyword>
<dbReference type="PROSITE" id="PS51257">
    <property type="entry name" value="PROKAR_LIPOPROTEIN"/>
    <property type="match status" value="1"/>
</dbReference>
<name>A0A4V5NZL7_9SPHI</name>
<reference evidence="2 3" key="1">
    <citation type="submission" date="2019-04" db="EMBL/GenBank/DDBJ databases">
        <title>Pedobacter sp. RP-3-15 sp. nov., isolated from Arctic soil.</title>
        <authorList>
            <person name="Dahal R.H."/>
            <person name="Kim D.-U."/>
        </authorList>
    </citation>
    <scope>NUCLEOTIDE SEQUENCE [LARGE SCALE GENOMIC DNA]</scope>
    <source>
        <strain evidence="2 3">RP-3-15</strain>
    </source>
</reference>
<feature type="chain" id="PRO_5020297308" evidence="1">
    <location>
        <begin position="29"/>
        <end position="480"/>
    </location>
</feature>
<dbReference type="Pfam" id="PF16407">
    <property type="entry name" value="PKD_2"/>
    <property type="match status" value="1"/>
</dbReference>
<organism evidence="2 3">
    <name type="scientific">Pedobacter frigoris</name>
    <dbReference type="NCBI Taxonomy" id="2571272"/>
    <lineage>
        <taxon>Bacteria</taxon>
        <taxon>Pseudomonadati</taxon>
        <taxon>Bacteroidota</taxon>
        <taxon>Sphingobacteriia</taxon>
        <taxon>Sphingobacteriales</taxon>
        <taxon>Sphingobacteriaceae</taxon>
        <taxon>Pedobacter</taxon>
    </lineage>
</organism>
<evidence type="ECO:0000313" key="3">
    <source>
        <dbReference type="Proteomes" id="UP000307244"/>
    </source>
</evidence>
<sequence>MKSFNKINIAIRKLLALAVLVFSLSACHKDLGNYDIDMPVDPQVTSLDTLYTATVGDSLKIDPKVKGPSGAQLELSWKISVMEGTDVTYVGPVMKIIFGLQAQRYSGLLTVHNKTNGMKYFHKFMVQGATEFNAGTSILSVENGVTQFSFLKPDGTLQARLYKAMQGKDLPPNPTNLFLLRNKNTGGTLLGYWIITKNAGIRLQSNTMMEEEKYPQTLKDNFFTPPDNLEVGSVVAHSQGVMMGVINGKFYGGTTSTWDQAATYGMFGLPAEGDYELAPSFAMAETGPGTYFIVFDKNKRQFQRINLYGAPAYFGTQYSVSSTTIFDPMNVGMDLVKLIQLNNADCFAYMKHTDGKIYELKFNVQFTGPFTFTPQHKREFIRQDLITADTKWQGAKNGVIYIASGNKVVIYNPINQEVRDVTTNFGGKSITMLKLSEDEKTLMVGTEGTIWFTNINTGEYGSFIKKIEGIPGNPMDMAIR</sequence>
<dbReference type="InterPro" id="IPR015943">
    <property type="entry name" value="WD40/YVTN_repeat-like_dom_sf"/>
</dbReference>
<evidence type="ECO:0000313" key="2">
    <source>
        <dbReference type="EMBL" id="TKC09102.1"/>
    </source>
</evidence>
<dbReference type="RefSeq" id="WP_136834517.1">
    <property type="nucleotide sequence ID" value="NZ_SWBQ01000001.1"/>
</dbReference>
<comment type="caution">
    <text evidence="2">The sequence shown here is derived from an EMBL/GenBank/DDBJ whole genome shotgun (WGS) entry which is preliminary data.</text>
</comment>
<dbReference type="OrthoDB" id="1095195at2"/>
<gene>
    <name evidence="2" type="ORF">FA047_03130</name>
</gene>
<accession>A0A4V5NZL7</accession>
<dbReference type="SUPFAM" id="SSF69304">
    <property type="entry name" value="Tricorn protease N-terminal domain"/>
    <property type="match status" value="1"/>
</dbReference>
<feature type="signal peptide" evidence="1">
    <location>
        <begin position="1"/>
        <end position="28"/>
    </location>
</feature>